<evidence type="ECO:0000259" key="1">
    <source>
        <dbReference type="Pfam" id="PF05050"/>
    </source>
</evidence>
<keyword evidence="3" id="KW-1185">Reference proteome</keyword>
<protein>
    <recommendedName>
        <fullName evidence="1">Methyltransferase FkbM domain-containing protein</fullName>
    </recommendedName>
</protein>
<dbReference type="PANTHER" id="PTHR34203">
    <property type="entry name" value="METHYLTRANSFERASE, FKBM FAMILY PROTEIN"/>
    <property type="match status" value="1"/>
</dbReference>
<dbReference type="RefSeq" id="WP_145444939.1">
    <property type="nucleotide sequence ID" value="NZ_CP036280.1"/>
</dbReference>
<evidence type="ECO:0000313" key="2">
    <source>
        <dbReference type="EMBL" id="QDU70791.1"/>
    </source>
</evidence>
<gene>
    <name evidence="2" type="ORF">Pan265_06280</name>
</gene>
<dbReference type="InterPro" id="IPR006342">
    <property type="entry name" value="FkbM_mtfrase"/>
</dbReference>
<dbReference type="InterPro" id="IPR029063">
    <property type="entry name" value="SAM-dependent_MTases_sf"/>
</dbReference>
<name>A0A518BV00_9BACT</name>
<dbReference type="Pfam" id="PF05050">
    <property type="entry name" value="Methyltransf_21"/>
    <property type="match status" value="1"/>
</dbReference>
<proteinExistence type="predicted"/>
<dbReference type="NCBIfam" id="TIGR01444">
    <property type="entry name" value="fkbM_fam"/>
    <property type="match status" value="1"/>
</dbReference>
<dbReference type="Proteomes" id="UP000320386">
    <property type="component" value="Chromosome"/>
</dbReference>
<dbReference type="OrthoDB" id="261740at2"/>
<accession>A0A518BV00</accession>
<feature type="domain" description="Methyltransferase FkbM" evidence="1">
    <location>
        <begin position="105"/>
        <end position="273"/>
    </location>
</feature>
<dbReference type="AlphaFoldDB" id="A0A518BV00"/>
<dbReference type="InterPro" id="IPR052514">
    <property type="entry name" value="SAM-dependent_MTase"/>
</dbReference>
<dbReference type="EMBL" id="CP036280">
    <property type="protein sequence ID" value="QDU70791.1"/>
    <property type="molecule type" value="Genomic_DNA"/>
</dbReference>
<evidence type="ECO:0000313" key="3">
    <source>
        <dbReference type="Proteomes" id="UP000320386"/>
    </source>
</evidence>
<dbReference type="KEGG" id="mcad:Pan265_06280"/>
<organism evidence="2 3">
    <name type="scientific">Mucisphaera calidilacus</name>
    <dbReference type="NCBI Taxonomy" id="2527982"/>
    <lineage>
        <taxon>Bacteria</taxon>
        <taxon>Pseudomonadati</taxon>
        <taxon>Planctomycetota</taxon>
        <taxon>Phycisphaerae</taxon>
        <taxon>Phycisphaerales</taxon>
        <taxon>Phycisphaeraceae</taxon>
        <taxon>Mucisphaera</taxon>
    </lineage>
</organism>
<dbReference type="SUPFAM" id="SSF53335">
    <property type="entry name" value="S-adenosyl-L-methionine-dependent methyltransferases"/>
    <property type="match status" value="1"/>
</dbReference>
<dbReference type="Gene3D" id="3.40.50.150">
    <property type="entry name" value="Vaccinia Virus protein VP39"/>
    <property type="match status" value="1"/>
</dbReference>
<sequence>MSAHPLAVRLSRLLLPRLRPRIEPRPVPGWVLGSGEQGGGWQGWLRRRLLRSFKRPVDVTWIDGLRLTAYPYNEVTRSILMTGLYDPTELSWLRRTLTPGMTFIDGGANLGLYSLIASRCVGDDGRVLAFEPSGREYDRACHHVALNQLENVTVLRAALADRPGRIGIKIADEKHAGHNTLGGFVYHATQLDRVEQVEATTLDDAVREHNLTRVDVVKLDLEGSEHAALQGAAQTLERYRPVLLMEFSDPSLRAQGSSAEALRACVESFGYRLGRIENDDADFEPLPDTSSLEASVNVVAMPREAARRAA</sequence>
<dbReference type="PANTHER" id="PTHR34203:SF15">
    <property type="entry name" value="SLL1173 PROTEIN"/>
    <property type="match status" value="1"/>
</dbReference>
<reference evidence="2 3" key="1">
    <citation type="submission" date="2019-02" db="EMBL/GenBank/DDBJ databases">
        <title>Deep-cultivation of Planctomycetes and their phenomic and genomic characterization uncovers novel biology.</title>
        <authorList>
            <person name="Wiegand S."/>
            <person name="Jogler M."/>
            <person name="Boedeker C."/>
            <person name="Pinto D."/>
            <person name="Vollmers J."/>
            <person name="Rivas-Marin E."/>
            <person name="Kohn T."/>
            <person name="Peeters S.H."/>
            <person name="Heuer A."/>
            <person name="Rast P."/>
            <person name="Oberbeckmann S."/>
            <person name="Bunk B."/>
            <person name="Jeske O."/>
            <person name="Meyerdierks A."/>
            <person name="Storesund J.E."/>
            <person name="Kallscheuer N."/>
            <person name="Luecker S."/>
            <person name="Lage O.M."/>
            <person name="Pohl T."/>
            <person name="Merkel B.J."/>
            <person name="Hornburger P."/>
            <person name="Mueller R.-W."/>
            <person name="Bruemmer F."/>
            <person name="Labrenz M."/>
            <person name="Spormann A.M."/>
            <person name="Op den Camp H."/>
            <person name="Overmann J."/>
            <person name="Amann R."/>
            <person name="Jetten M.S.M."/>
            <person name="Mascher T."/>
            <person name="Medema M.H."/>
            <person name="Devos D.P."/>
            <person name="Kaster A.-K."/>
            <person name="Ovreas L."/>
            <person name="Rohde M."/>
            <person name="Galperin M.Y."/>
            <person name="Jogler C."/>
        </authorList>
    </citation>
    <scope>NUCLEOTIDE SEQUENCE [LARGE SCALE GENOMIC DNA]</scope>
    <source>
        <strain evidence="2 3">Pan265</strain>
    </source>
</reference>